<organism evidence="3 4">
    <name type="scientific">Rhodopseudomonas pseudopalustris</name>
    <dbReference type="NCBI Taxonomy" id="1513892"/>
    <lineage>
        <taxon>Bacteria</taxon>
        <taxon>Pseudomonadati</taxon>
        <taxon>Pseudomonadota</taxon>
        <taxon>Alphaproteobacteria</taxon>
        <taxon>Hyphomicrobiales</taxon>
        <taxon>Nitrobacteraceae</taxon>
        <taxon>Rhodopseudomonas</taxon>
    </lineage>
</organism>
<evidence type="ECO:0000259" key="2">
    <source>
        <dbReference type="Pfam" id="PF00534"/>
    </source>
</evidence>
<gene>
    <name evidence="3" type="ORF">SAMN05444123_107213</name>
</gene>
<accession>A0A1H8URZ0</accession>
<dbReference type="EMBL" id="FODT01000007">
    <property type="protein sequence ID" value="SEP05931.1"/>
    <property type="molecule type" value="Genomic_DNA"/>
</dbReference>
<evidence type="ECO:0000256" key="1">
    <source>
        <dbReference type="SAM" id="MobiDB-lite"/>
    </source>
</evidence>
<feature type="domain" description="Glycosyl transferase family 1" evidence="2">
    <location>
        <begin position="261"/>
        <end position="381"/>
    </location>
</feature>
<dbReference type="PANTHER" id="PTHR46401">
    <property type="entry name" value="GLYCOSYLTRANSFERASE WBBK-RELATED"/>
    <property type="match status" value="1"/>
</dbReference>
<feature type="region of interest" description="Disordered" evidence="1">
    <location>
        <begin position="1"/>
        <end position="20"/>
    </location>
</feature>
<dbReference type="RefSeq" id="WP_092684917.1">
    <property type="nucleotide sequence ID" value="NZ_FODT01000007.1"/>
</dbReference>
<dbReference type="Proteomes" id="UP000199615">
    <property type="component" value="Unassembled WGS sequence"/>
</dbReference>
<dbReference type="AlphaFoldDB" id="A0A1H8URZ0"/>
<dbReference type="PANTHER" id="PTHR46401:SF8">
    <property type="entry name" value="BLL6006 PROTEIN"/>
    <property type="match status" value="1"/>
</dbReference>
<dbReference type="Gene3D" id="3.40.50.2000">
    <property type="entry name" value="Glycogen Phosphorylase B"/>
    <property type="match status" value="1"/>
</dbReference>
<evidence type="ECO:0000313" key="4">
    <source>
        <dbReference type="Proteomes" id="UP000199615"/>
    </source>
</evidence>
<sequence>MTKVTDTPLAQPPDTQASRSQPWLWMDVSTSFRSRSGQMNGTLRVEQSMATALSELMAPQLRFCRYDPLRRDYVPLANAPDLGGKPVAAAPKQKRTTPLSSIKPLGKKIERAIRTSVRSAAAPLLQKISGSNGLPLIGGADSREVLLLAGENWSRVDYAAVARMRRERGTKVAAVCQDFIPVMAPQFFADGDFVTMFDAYAQFLIRECDLIISISQSTSADVMAYAQRHGGLRGAIELVHLGADLAAPEAGRRPQALSDAQAKRFVISVSSIQSRKNFDLLYHLWRRLTEQGTPDLPTLVLVGQPGFGSSDLLWQIAHDPVTASSIVHLPRAGDEELAWLYRHCAFTLYPSFYEGWGLPVSESLAFGKYCLASNTSSLPEAGAGLAGHLDPLDFAAWREAVLDLIRAPDQLAQHEAAIRQNYRPVTWAQSAHRLAEVLRSLSAAPAASKS</sequence>
<reference evidence="4" key="1">
    <citation type="submission" date="2016-10" db="EMBL/GenBank/DDBJ databases">
        <authorList>
            <person name="Varghese N."/>
            <person name="Submissions S."/>
        </authorList>
    </citation>
    <scope>NUCLEOTIDE SEQUENCE [LARGE SCALE GENOMIC DNA]</scope>
    <source>
        <strain evidence="4">DSM 123</strain>
    </source>
</reference>
<proteinExistence type="predicted"/>
<dbReference type="CDD" id="cd03809">
    <property type="entry name" value="GT4_MtfB-like"/>
    <property type="match status" value="1"/>
</dbReference>
<name>A0A1H8URZ0_9BRAD</name>
<keyword evidence="4" id="KW-1185">Reference proteome</keyword>
<dbReference type="Pfam" id="PF00534">
    <property type="entry name" value="Glycos_transf_1"/>
    <property type="match status" value="1"/>
</dbReference>
<dbReference type="InterPro" id="IPR001296">
    <property type="entry name" value="Glyco_trans_1"/>
</dbReference>
<protein>
    <recommendedName>
        <fullName evidence="2">Glycosyl transferase family 1 domain-containing protein</fullName>
    </recommendedName>
</protein>
<evidence type="ECO:0000313" key="3">
    <source>
        <dbReference type="EMBL" id="SEP05931.1"/>
    </source>
</evidence>
<dbReference type="GO" id="GO:0016757">
    <property type="term" value="F:glycosyltransferase activity"/>
    <property type="evidence" value="ECO:0007669"/>
    <property type="project" value="InterPro"/>
</dbReference>
<dbReference type="SUPFAM" id="SSF53756">
    <property type="entry name" value="UDP-Glycosyltransferase/glycogen phosphorylase"/>
    <property type="match status" value="1"/>
</dbReference>
<dbReference type="OrthoDB" id="9801609at2"/>